<keyword evidence="1" id="KW-0732">Signal</keyword>
<sequence length="56" mass="6642">MKQLLLFLYTIFLTQAVLNHYFIRLETSTSHTLLYLCGVNVVLFLKCLQLKHKEEI</sequence>
<feature type="chain" id="PRO_5002431477" evidence="1">
    <location>
        <begin position="17"/>
        <end position="56"/>
    </location>
</feature>
<dbReference type="EMBL" id="GBXM01101225">
    <property type="protein sequence ID" value="JAH07352.1"/>
    <property type="molecule type" value="Transcribed_RNA"/>
</dbReference>
<reference evidence="2" key="1">
    <citation type="submission" date="2014-11" db="EMBL/GenBank/DDBJ databases">
        <authorList>
            <person name="Amaro Gonzalez C."/>
        </authorList>
    </citation>
    <scope>NUCLEOTIDE SEQUENCE</scope>
</reference>
<reference evidence="2" key="2">
    <citation type="journal article" date="2015" name="Fish Shellfish Immunol.">
        <title>Early steps in the European eel (Anguilla anguilla)-Vibrio vulnificus interaction in the gills: Role of the RtxA13 toxin.</title>
        <authorList>
            <person name="Callol A."/>
            <person name="Pajuelo D."/>
            <person name="Ebbesson L."/>
            <person name="Teles M."/>
            <person name="MacKenzie S."/>
            <person name="Amaro C."/>
        </authorList>
    </citation>
    <scope>NUCLEOTIDE SEQUENCE</scope>
</reference>
<proteinExistence type="predicted"/>
<evidence type="ECO:0000313" key="2">
    <source>
        <dbReference type="EMBL" id="JAH07352.1"/>
    </source>
</evidence>
<name>A0A0E9PSW7_ANGAN</name>
<protein>
    <submittedName>
        <fullName evidence="2">Uncharacterized protein</fullName>
    </submittedName>
</protein>
<evidence type="ECO:0000256" key="1">
    <source>
        <dbReference type="SAM" id="SignalP"/>
    </source>
</evidence>
<accession>A0A0E9PSW7</accession>
<organism evidence="2">
    <name type="scientific">Anguilla anguilla</name>
    <name type="common">European freshwater eel</name>
    <name type="synonym">Muraena anguilla</name>
    <dbReference type="NCBI Taxonomy" id="7936"/>
    <lineage>
        <taxon>Eukaryota</taxon>
        <taxon>Metazoa</taxon>
        <taxon>Chordata</taxon>
        <taxon>Craniata</taxon>
        <taxon>Vertebrata</taxon>
        <taxon>Euteleostomi</taxon>
        <taxon>Actinopterygii</taxon>
        <taxon>Neopterygii</taxon>
        <taxon>Teleostei</taxon>
        <taxon>Anguilliformes</taxon>
        <taxon>Anguillidae</taxon>
        <taxon>Anguilla</taxon>
    </lineage>
</organism>
<feature type="signal peptide" evidence="1">
    <location>
        <begin position="1"/>
        <end position="16"/>
    </location>
</feature>
<dbReference type="AlphaFoldDB" id="A0A0E9PSW7"/>